<dbReference type="Proteomes" id="UP000267029">
    <property type="component" value="Unassembled WGS sequence"/>
</dbReference>
<reference evidence="2 3" key="2">
    <citation type="submission" date="2018-10" db="EMBL/GenBank/DDBJ databases">
        <authorList>
            <consortium name="Pathogen Informatics"/>
        </authorList>
    </citation>
    <scope>NUCLEOTIDE SEQUENCE [LARGE SCALE GENOMIC DNA]</scope>
</reference>
<dbReference type="WBParaSite" id="MCOS_0000411801-mRNA-1">
    <property type="protein sequence ID" value="MCOS_0000411801-mRNA-1"/>
    <property type="gene ID" value="MCOS_0000411801"/>
</dbReference>
<evidence type="ECO:0000256" key="1">
    <source>
        <dbReference type="SAM" id="MobiDB-lite"/>
    </source>
</evidence>
<gene>
    <name evidence="2" type="ORF">MCOS_LOCUS4119</name>
</gene>
<organism evidence="4">
    <name type="scientific">Mesocestoides corti</name>
    <name type="common">Flatworm</name>
    <dbReference type="NCBI Taxonomy" id="53468"/>
    <lineage>
        <taxon>Eukaryota</taxon>
        <taxon>Metazoa</taxon>
        <taxon>Spiralia</taxon>
        <taxon>Lophotrochozoa</taxon>
        <taxon>Platyhelminthes</taxon>
        <taxon>Cestoda</taxon>
        <taxon>Eucestoda</taxon>
        <taxon>Cyclophyllidea</taxon>
        <taxon>Mesocestoididae</taxon>
        <taxon>Mesocestoides</taxon>
    </lineage>
</organism>
<feature type="compositionally biased region" description="Basic and acidic residues" evidence="1">
    <location>
        <begin position="42"/>
        <end position="52"/>
    </location>
</feature>
<feature type="compositionally biased region" description="Polar residues" evidence="1">
    <location>
        <begin position="19"/>
        <end position="29"/>
    </location>
</feature>
<proteinExistence type="predicted"/>
<dbReference type="EMBL" id="UXSR01001294">
    <property type="protein sequence ID" value="VDD78116.1"/>
    <property type="molecule type" value="Genomic_DNA"/>
</dbReference>
<accession>A0A0R3UB20</accession>
<feature type="compositionally biased region" description="Gly residues" evidence="1">
    <location>
        <begin position="61"/>
        <end position="75"/>
    </location>
</feature>
<evidence type="ECO:0000313" key="3">
    <source>
        <dbReference type="Proteomes" id="UP000267029"/>
    </source>
</evidence>
<evidence type="ECO:0000313" key="4">
    <source>
        <dbReference type="WBParaSite" id="MCOS_0000411801-mRNA-1"/>
    </source>
</evidence>
<keyword evidence="3" id="KW-1185">Reference proteome</keyword>
<protein>
    <submittedName>
        <fullName evidence="4">Homeobox domain-containing protein</fullName>
    </submittedName>
</protein>
<feature type="compositionally biased region" description="Polar residues" evidence="1">
    <location>
        <begin position="95"/>
        <end position="104"/>
    </location>
</feature>
<feature type="region of interest" description="Disordered" evidence="1">
    <location>
        <begin position="14"/>
        <end position="143"/>
    </location>
</feature>
<sequence length="201" mass="21491">MEIPSDLKSICRELFVSDDTPTQSDTIIPSASGGDGVGGETSKGRAEGDHHVQQQQTQGGCASGGGGGDGDGGVADQGNTTTAQSGNRLLPQPTPGGSNHQSPALTWPHHDATPPSSTPSAHRHRTRERSSMKGSPNRTFDDNETRSVVEDYFARGKYPGVGEVRRRTVNSELRASRTVRSIWKKAKRLQASGRWTEYALP</sequence>
<name>A0A0R3UB20_MESCO</name>
<dbReference type="AlphaFoldDB" id="A0A0R3UB20"/>
<evidence type="ECO:0000313" key="2">
    <source>
        <dbReference type="EMBL" id="VDD78116.1"/>
    </source>
</evidence>
<reference evidence="4" key="1">
    <citation type="submission" date="2017-02" db="UniProtKB">
        <authorList>
            <consortium name="WormBaseParasite"/>
        </authorList>
    </citation>
    <scope>IDENTIFICATION</scope>
</reference>
<dbReference type="OrthoDB" id="6261392at2759"/>